<evidence type="ECO:0000313" key="10">
    <source>
        <dbReference type="Proteomes" id="UP001605036"/>
    </source>
</evidence>
<keyword evidence="10" id="KW-1185">Reference proteome</keyword>
<feature type="domain" description="Helicase C-terminal" evidence="8">
    <location>
        <begin position="471"/>
        <end position="617"/>
    </location>
</feature>
<evidence type="ECO:0000256" key="2">
    <source>
        <dbReference type="ARBA" id="ARBA00022741"/>
    </source>
</evidence>
<dbReference type="SUPFAM" id="SSF52540">
    <property type="entry name" value="P-loop containing nucleoside triphosphate hydrolases"/>
    <property type="match status" value="1"/>
</dbReference>
<dbReference type="InterPro" id="IPR001650">
    <property type="entry name" value="Helicase_C-like"/>
</dbReference>
<name>A0ABD1YIG7_9MARC</name>
<protein>
    <recommendedName>
        <fullName evidence="1">RNA helicase</fullName>
        <ecNumber evidence="1">3.6.4.13</ecNumber>
    </recommendedName>
</protein>
<evidence type="ECO:0000256" key="1">
    <source>
        <dbReference type="ARBA" id="ARBA00012552"/>
    </source>
</evidence>
<keyword evidence="5" id="KW-0067">ATP-binding</keyword>
<proteinExistence type="predicted"/>
<feature type="compositionally biased region" description="Basic and acidic residues" evidence="6">
    <location>
        <begin position="144"/>
        <end position="153"/>
    </location>
</feature>
<dbReference type="Pfam" id="PF00270">
    <property type="entry name" value="DEAD"/>
    <property type="match status" value="1"/>
</dbReference>
<dbReference type="GO" id="GO:0003724">
    <property type="term" value="F:RNA helicase activity"/>
    <property type="evidence" value="ECO:0007669"/>
    <property type="project" value="UniProtKB-EC"/>
</dbReference>
<dbReference type="PROSITE" id="PS51192">
    <property type="entry name" value="HELICASE_ATP_BIND_1"/>
    <property type="match status" value="1"/>
</dbReference>
<reference evidence="9 10" key="1">
    <citation type="submission" date="2024-09" db="EMBL/GenBank/DDBJ databases">
        <title>Chromosome-scale assembly of Riccia fluitans.</title>
        <authorList>
            <person name="Paukszto L."/>
            <person name="Sawicki J."/>
            <person name="Karawczyk K."/>
            <person name="Piernik-Szablinska J."/>
            <person name="Szczecinska M."/>
            <person name="Mazdziarz M."/>
        </authorList>
    </citation>
    <scope>NUCLEOTIDE SEQUENCE [LARGE SCALE GENOMIC DNA]</scope>
    <source>
        <strain evidence="9">Rf_01</strain>
        <tissue evidence="9">Aerial parts of the thallus</tissue>
    </source>
</reference>
<evidence type="ECO:0000256" key="3">
    <source>
        <dbReference type="ARBA" id="ARBA00022801"/>
    </source>
</evidence>
<dbReference type="GO" id="GO:0016787">
    <property type="term" value="F:hydrolase activity"/>
    <property type="evidence" value="ECO:0007669"/>
    <property type="project" value="UniProtKB-KW"/>
</dbReference>
<accession>A0ABD1YIG7</accession>
<organism evidence="9 10">
    <name type="scientific">Riccia fluitans</name>
    <dbReference type="NCBI Taxonomy" id="41844"/>
    <lineage>
        <taxon>Eukaryota</taxon>
        <taxon>Viridiplantae</taxon>
        <taxon>Streptophyta</taxon>
        <taxon>Embryophyta</taxon>
        <taxon>Marchantiophyta</taxon>
        <taxon>Marchantiopsida</taxon>
        <taxon>Marchantiidae</taxon>
        <taxon>Marchantiales</taxon>
        <taxon>Ricciaceae</taxon>
        <taxon>Riccia</taxon>
    </lineage>
</organism>
<keyword evidence="2" id="KW-0547">Nucleotide-binding</keyword>
<evidence type="ECO:0000259" key="8">
    <source>
        <dbReference type="PROSITE" id="PS51194"/>
    </source>
</evidence>
<evidence type="ECO:0000256" key="5">
    <source>
        <dbReference type="ARBA" id="ARBA00022840"/>
    </source>
</evidence>
<dbReference type="AlphaFoldDB" id="A0ABD1YIG7"/>
<keyword evidence="4" id="KW-0347">Helicase</keyword>
<keyword evidence="3" id="KW-0378">Hydrolase</keyword>
<dbReference type="InterPro" id="IPR014001">
    <property type="entry name" value="Helicase_ATP-bd"/>
</dbReference>
<feature type="compositionally biased region" description="Basic and acidic residues" evidence="6">
    <location>
        <begin position="174"/>
        <end position="188"/>
    </location>
</feature>
<evidence type="ECO:0000256" key="4">
    <source>
        <dbReference type="ARBA" id="ARBA00022806"/>
    </source>
</evidence>
<dbReference type="Pfam" id="PF00271">
    <property type="entry name" value="Helicase_C"/>
    <property type="match status" value="1"/>
</dbReference>
<feature type="domain" description="Helicase ATP-binding" evidence="7">
    <location>
        <begin position="260"/>
        <end position="438"/>
    </location>
</feature>
<feature type="region of interest" description="Disordered" evidence="6">
    <location>
        <begin position="137"/>
        <end position="217"/>
    </location>
</feature>
<sequence>MTISAVLMFDENGCILMAKGDDAIAKHRNKAVRKRNRRAGADTFEAIQGVQAAKRRRKAGTRRVCEGMCYTLPTLDDPFLEKRDRKLQLEKKRDAARKAASQEPVTFVENLTYKGKEYQGGEDGGESDDDVTAGYHKQLKRKRGRDDSGDADRTVGQQHQKKKKVDSNGVVRQRPSEDEHDAQKESNGKHNGHLSAPDSAKATPTSNGHGGKSQEFEVEVTDESVLAVLSETGLLTKDLSSGKGVNADSSLVDPLAMEFWRAHMLGVDILACCPVSLERRVLGIVAPSAAYIKRQKSKDNAVPRPPVLILVSSQEEALRVRRVFRPLKKAVGITSVCLHEGTSVERQIEGLKSQTPDVVVATPDRLCDLLSAQALTLSSVLLFAVDQVADMIDRGLQSHVSKIKEHVNRGARKVVLSDNYPEKAVIIARQLLADPITRVISHKSIQGSSVCIRQTVTVFTDVNKRMSKMVRIAQQFWAKRMKKDGAILVVVEKEDILNTVLQELVKIGYKTAALTTVQRQNVDTVLEDIRKGTVQALVCTKDQIEHVHLEQMQLVINYCFPTSMRVYEQILSGMARESVEGVLHTFCTASMASSASQLLQLLQSCHQDVPQALRMLADAASLIQRGLAK</sequence>
<evidence type="ECO:0000259" key="7">
    <source>
        <dbReference type="PROSITE" id="PS51192"/>
    </source>
</evidence>
<dbReference type="PROSITE" id="PS51194">
    <property type="entry name" value="HELICASE_CTER"/>
    <property type="match status" value="1"/>
</dbReference>
<dbReference type="PANTHER" id="PTHR47958">
    <property type="entry name" value="ATP-DEPENDENT RNA HELICASE DBP3"/>
    <property type="match status" value="1"/>
</dbReference>
<gene>
    <name evidence="9" type="ORF">R1flu_015127</name>
</gene>
<dbReference type="Proteomes" id="UP001605036">
    <property type="component" value="Unassembled WGS sequence"/>
</dbReference>
<dbReference type="EMBL" id="JBHFFA010000004">
    <property type="protein sequence ID" value="KAL2630441.1"/>
    <property type="molecule type" value="Genomic_DNA"/>
</dbReference>
<dbReference type="GO" id="GO:0005524">
    <property type="term" value="F:ATP binding"/>
    <property type="evidence" value="ECO:0007669"/>
    <property type="project" value="UniProtKB-KW"/>
</dbReference>
<dbReference type="Gene3D" id="3.40.50.300">
    <property type="entry name" value="P-loop containing nucleotide triphosphate hydrolases"/>
    <property type="match status" value="2"/>
</dbReference>
<dbReference type="EC" id="3.6.4.13" evidence="1"/>
<evidence type="ECO:0000256" key="6">
    <source>
        <dbReference type="SAM" id="MobiDB-lite"/>
    </source>
</evidence>
<dbReference type="InterPro" id="IPR011545">
    <property type="entry name" value="DEAD/DEAH_box_helicase_dom"/>
</dbReference>
<dbReference type="InterPro" id="IPR027417">
    <property type="entry name" value="P-loop_NTPase"/>
</dbReference>
<comment type="caution">
    <text evidence="9">The sequence shown here is derived from an EMBL/GenBank/DDBJ whole genome shotgun (WGS) entry which is preliminary data.</text>
</comment>
<evidence type="ECO:0000313" key="9">
    <source>
        <dbReference type="EMBL" id="KAL2630441.1"/>
    </source>
</evidence>